<dbReference type="AlphaFoldDB" id="A0A087TRY5"/>
<evidence type="ECO:0000313" key="2">
    <source>
        <dbReference type="Proteomes" id="UP000054359"/>
    </source>
</evidence>
<dbReference type="EMBL" id="KK116480">
    <property type="protein sequence ID" value="KFM67874.1"/>
    <property type="molecule type" value="Genomic_DNA"/>
</dbReference>
<sequence>MHPVKMYVSRSPYQRIKYRVNCLMITVQAYFMYPELRNVAPIRYLTLNALN</sequence>
<evidence type="ECO:0000313" key="1">
    <source>
        <dbReference type="EMBL" id="KFM67874.1"/>
    </source>
</evidence>
<dbReference type="Proteomes" id="UP000054359">
    <property type="component" value="Unassembled WGS sequence"/>
</dbReference>
<accession>A0A087TRY5</accession>
<name>A0A087TRY5_STEMI</name>
<feature type="non-terminal residue" evidence="1">
    <location>
        <position position="51"/>
    </location>
</feature>
<proteinExistence type="predicted"/>
<organism evidence="1 2">
    <name type="scientific">Stegodyphus mimosarum</name>
    <name type="common">African social velvet spider</name>
    <dbReference type="NCBI Taxonomy" id="407821"/>
    <lineage>
        <taxon>Eukaryota</taxon>
        <taxon>Metazoa</taxon>
        <taxon>Ecdysozoa</taxon>
        <taxon>Arthropoda</taxon>
        <taxon>Chelicerata</taxon>
        <taxon>Arachnida</taxon>
        <taxon>Araneae</taxon>
        <taxon>Araneomorphae</taxon>
        <taxon>Entelegynae</taxon>
        <taxon>Eresoidea</taxon>
        <taxon>Eresidae</taxon>
        <taxon>Stegodyphus</taxon>
    </lineage>
</organism>
<keyword evidence="2" id="KW-1185">Reference proteome</keyword>
<gene>
    <name evidence="1" type="ORF">X975_11709</name>
</gene>
<protein>
    <submittedName>
        <fullName evidence="1">Uncharacterized protein</fullName>
    </submittedName>
</protein>
<reference evidence="1 2" key="1">
    <citation type="submission" date="2013-11" db="EMBL/GenBank/DDBJ databases">
        <title>Genome sequencing of Stegodyphus mimosarum.</title>
        <authorList>
            <person name="Bechsgaard J."/>
        </authorList>
    </citation>
    <scope>NUCLEOTIDE SEQUENCE [LARGE SCALE GENOMIC DNA]</scope>
</reference>